<dbReference type="SUPFAM" id="SSF89919">
    <property type="entry name" value="Ribosome-binding factor A, RbfA"/>
    <property type="match status" value="1"/>
</dbReference>
<comment type="subcellular location">
    <subcellularLocation>
        <location evidence="2">Cytoplasm</location>
    </subcellularLocation>
</comment>
<sequence length="116" mass="13304">MKHRLQRVCEVIKRELGLIMVRELTFSSPLVTISAVDITPDLKQAHIFVSAMGTASDRKNALSVLESNRVLMQNELSKRVILKNTPHLYFKFDESIERGSRVLNILEELDLNEPEK</sequence>
<dbReference type="STRING" id="690879.TSACC_3159"/>
<dbReference type="NCBIfam" id="TIGR00082">
    <property type="entry name" value="rbfA"/>
    <property type="match status" value="1"/>
</dbReference>
<accession>A0A146GF53</accession>
<keyword evidence="4" id="KW-1185">Reference proteome</keyword>
<dbReference type="AlphaFoldDB" id="A0A146GF53"/>
<protein>
    <recommendedName>
        <fullName evidence="2">Ribosome-binding factor A</fullName>
    </recommendedName>
</protein>
<comment type="caution">
    <text evidence="3">The sequence shown here is derived from an EMBL/GenBank/DDBJ whole genome shotgun (WGS) entry which is preliminary data.</text>
</comment>
<dbReference type="Proteomes" id="UP000076023">
    <property type="component" value="Unassembled WGS sequence"/>
</dbReference>
<organism evidence="3 4">
    <name type="scientific">Terrimicrobium sacchariphilum</name>
    <dbReference type="NCBI Taxonomy" id="690879"/>
    <lineage>
        <taxon>Bacteria</taxon>
        <taxon>Pseudomonadati</taxon>
        <taxon>Verrucomicrobiota</taxon>
        <taxon>Terrimicrobiia</taxon>
        <taxon>Terrimicrobiales</taxon>
        <taxon>Terrimicrobiaceae</taxon>
        <taxon>Terrimicrobium</taxon>
    </lineage>
</organism>
<name>A0A146GF53_TERSA</name>
<dbReference type="InterPro" id="IPR023799">
    <property type="entry name" value="RbfA_dom_sf"/>
</dbReference>
<evidence type="ECO:0000313" key="3">
    <source>
        <dbReference type="EMBL" id="GAT35098.1"/>
    </source>
</evidence>
<dbReference type="HAMAP" id="MF_00003">
    <property type="entry name" value="RbfA"/>
    <property type="match status" value="1"/>
</dbReference>
<dbReference type="PANTHER" id="PTHR33515:SF1">
    <property type="entry name" value="RIBOSOME-BINDING FACTOR A, CHLOROPLASTIC-RELATED"/>
    <property type="match status" value="1"/>
</dbReference>
<dbReference type="Gene3D" id="3.30.300.20">
    <property type="match status" value="1"/>
</dbReference>
<comment type="similarity">
    <text evidence="2">Belongs to the RbfA family.</text>
</comment>
<comment type="function">
    <text evidence="2">One of several proteins that assist in the late maturation steps of the functional core of the 30S ribosomal subunit. Associates with free 30S ribosomal subunits (but not with 30S subunits that are part of 70S ribosomes or polysomes). Required for efficient processing of 16S rRNA. May interact with the 5'-terminal helix region of 16S rRNA.</text>
</comment>
<evidence type="ECO:0000256" key="1">
    <source>
        <dbReference type="ARBA" id="ARBA00022517"/>
    </source>
</evidence>
<evidence type="ECO:0000313" key="4">
    <source>
        <dbReference type="Proteomes" id="UP000076023"/>
    </source>
</evidence>
<dbReference type="GO" id="GO:0005829">
    <property type="term" value="C:cytosol"/>
    <property type="evidence" value="ECO:0007669"/>
    <property type="project" value="TreeGrafter"/>
</dbReference>
<evidence type="ECO:0000256" key="2">
    <source>
        <dbReference type="HAMAP-Rule" id="MF_00003"/>
    </source>
</evidence>
<proteinExistence type="inferred from homology"/>
<dbReference type="InterPro" id="IPR020053">
    <property type="entry name" value="Ribosome-bd_factorA_CS"/>
</dbReference>
<dbReference type="InterPro" id="IPR015946">
    <property type="entry name" value="KH_dom-like_a/b"/>
</dbReference>
<dbReference type="FunCoup" id="A0A146GF53">
    <property type="interactions" value="454"/>
</dbReference>
<keyword evidence="2" id="KW-0963">Cytoplasm</keyword>
<dbReference type="PROSITE" id="PS01319">
    <property type="entry name" value="RBFA"/>
    <property type="match status" value="1"/>
</dbReference>
<dbReference type="GO" id="GO:0043024">
    <property type="term" value="F:ribosomal small subunit binding"/>
    <property type="evidence" value="ECO:0007669"/>
    <property type="project" value="TreeGrafter"/>
</dbReference>
<dbReference type="PANTHER" id="PTHR33515">
    <property type="entry name" value="RIBOSOME-BINDING FACTOR A, CHLOROPLASTIC-RELATED"/>
    <property type="match status" value="1"/>
</dbReference>
<keyword evidence="1 2" id="KW-0690">Ribosome biogenesis</keyword>
<comment type="subunit">
    <text evidence="2">Monomer. Binds 30S ribosomal subunits, but not 50S ribosomal subunits or 70S ribosomes.</text>
</comment>
<dbReference type="GO" id="GO:0030490">
    <property type="term" value="P:maturation of SSU-rRNA"/>
    <property type="evidence" value="ECO:0007669"/>
    <property type="project" value="UniProtKB-UniRule"/>
</dbReference>
<dbReference type="InterPro" id="IPR000238">
    <property type="entry name" value="RbfA"/>
</dbReference>
<gene>
    <name evidence="2" type="primary">rbfA</name>
    <name evidence="3" type="ORF">TSACC_3159</name>
</gene>
<dbReference type="EMBL" id="BDCO01000003">
    <property type="protein sequence ID" value="GAT35098.1"/>
    <property type="molecule type" value="Genomic_DNA"/>
</dbReference>
<dbReference type="RefSeq" id="WP_075080947.1">
    <property type="nucleotide sequence ID" value="NZ_BDCO01000003.1"/>
</dbReference>
<dbReference type="Pfam" id="PF02033">
    <property type="entry name" value="RBFA"/>
    <property type="match status" value="1"/>
</dbReference>
<reference evidence="4" key="1">
    <citation type="journal article" date="2017" name="Genome Announc.">
        <title>Draft Genome Sequence of Terrimicrobium sacchariphilum NM-5T, a Facultative Anaerobic Soil Bacterium of the Class Spartobacteria.</title>
        <authorList>
            <person name="Qiu Y.L."/>
            <person name="Tourlousse D.M."/>
            <person name="Matsuura N."/>
            <person name="Ohashi A."/>
            <person name="Sekiguchi Y."/>
        </authorList>
    </citation>
    <scope>NUCLEOTIDE SEQUENCE [LARGE SCALE GENOMIC DNA]</scope>
    <source>
        <strain evidence="4">NM-5</strain>
    </source>
</reference>
<dbReference type="OrthoDB" id="9793478at2"/>
<dbReference type="InParanoid" id="A0A146GF53"/>